<dbReference type="SMART" id="SM00387">
    <property type="entry name" value="HATPase_c"/>
    <property type="match status" value="1"/>
</dbReference>
<dbReference type="PROSITE" id="PS50109">
    <property type="entry name" value="HIS_KIN"/>
    <property type="match status" value="1"/>
</dbReference>
<dbReference type="InterPro" id="IPR003594">
    <property type="entry name" value="HATPase_dom"/>
</dbReference>
<evidence type="ECO:0000256" key="3">
    <source>
        <dbReference type="ARBA" id="ARBA00012438"/>
    </source>
</evidence>
<keyword evidence="5" id="KW-0808">Transferase</keyword>
<evidence type="ECO:0000259" key="10">
    <source>
        <dbReference type="PROSITE" id="PS50109"/>
    </source>
</evidence>
<dbReference type="Gene3D" id="1.10.287.130">
    <property type="match status" value="1"/>
</dbReference>
<dbReference type="RefSeq" id="WP_345455320.1">
    <property type="nucleotide sequence ID" value="NZ_BAABRV010000006.1"/>
</dbReference>
<dbReference type="InterPro" id="IPR036097">
    <property type="entry name" value="HisK_dim/P_sf"/>
</dbReference>
<dbReference type="SUPFAM" id="SSF158472">
    <property type="entry name" value="HAMP domain-like"/>
    <property type="match status" value="1"/>
</dbReference>
<evidence type="ECO:0000256" key="2">
    <source>
        <dbReference type="ARBA" id="ARBA00004370"/>
    </source>
</evidence>
<keyword evidence="4" id="KW-0597">Phosphoprotein</keyword>
<keyword evidence="9" id="KW-0472">Membrane</keyword>
<dbReference type="Pfam" id="PF02518">
    <property type="entry name" value="HATPase_c"/>
    <property type="match status" value="1"/>
</dbReference>
<feature type="domain" description="HAMP" evidence="11">
    <location>
        <begin position="183"/>
        <end position="235"/>
    </location>
</feature>
<evidence type="ECO:0000256" key="8">
    <source>
        <dbReference type="SAM" id="MobiDB-lite"/>
    </source>
</evidence>
<dbReference type="SUPFAM" id="SSF55874">
    <property type="entry name" value="ATPase domain of HSP90 chaperone/DNA topoisomerase II/histidine kinase"/>
    <property type="match status" value="1"/>
</dbReference>
<dbReference type="InterPro" id="IPR005467">
    <property type="entry name" value="His_kinase_dom"/>
</dbReference>
<dbReference type="InterPro" id="IPR003660">
    <property type="entry name" value="HAMP_dom"/>
</dbReference>
<dbReference type="PANTHER" id="PTHR43711">
    <property type="entry name" value="TWO-COMPONENT HISTIDINE KINASE"/>
    <property type="match status" value="1"/>
</dbReference>
<dbReference type="CDD" id="cd00075">
    <property type="entry name" value="HATPase"/>
    <property type="match status" value="1"/>
</dbReference>
<gene>
    <name evidence="12" type="primary">sasA_11</name>
    <name evidence="12" type="ORF">Dalu01_02602</name>
</gene>
<proteinExistence type="predicted"/>
<dbReference type="InterPro" id="IPR004358">
    <property type="entry name" value="Sig_transdc_His_kin-like_C"/>
</dbReference>
<organism evidence="12 13">
    <name type="scientific">Deinococcus aluminii</name>
    <dbReference type="NCBI Taxonomy" id="1656885"/>
    <lineage>
        <taxon>Bacteria</taxon>
        <taxon>Thermotogati</taxon>
        <taxon>Deinococcota</taxon>
        <taxon>Deinococci</taxon>
        <taxon>Deinococcales</taxon>
        <taxon>Deinococcaceae</taxon>
        <taxon>Deinococcus</taxon>
    </lineage>
</organism>
<feature type="domain" description="Histidine kinase" evidence="10">
    <location>
        <begin position="243"/>
        <end position="455"/>
    </location>
</feature>
<keyword evidence="9" id="KW-0812">Transmembrane</keyword>
<dbReference type="PRINTS" id="PR00344">
    <property type="entry name" value="BCTRLSENSOR"/>
</dbReference>
<comment type="subcellular location">
    <subcellularLocation>
        <location evidence="2">Membrane</location>
    </subcellularLocation>
</comment>
<keyword evidence="9" id="KW-1133">Transmembrane helix</keyword>
<evidence type="ECO:0000256" key="5">
    <source>
        <dbReference type="ARBA" id="ARBA00022679"/>
    </source>
</evidence>
<dbReference type="PROSITE" id="PS50885">
    <property type="entry name" value="HAMP"/>
    <property type="match status" value="1"/>
</dbReference>
<evidence type="ECO:0000256" key="6">
    <source>
        <dbReference type="ARBA" id="ARBA00022777"/>
    </source>
</evidence>
<keyword evidence="6" id="KW-0418">Kinase</keyword>
<dbReference type="Pfam" id="PF00512">
    <property type="entry name" value="HisKA"/>
    <property type="match status" value="1"/>
</dbReference>
<comment type="catalytic activity">
    <reaction evidence="1">
        <text>ATP + protein L-histidine = ADP + protein N-phospho-L-histidine.</text>
        <dbReference type="EC" id="2.7.13.3"/>
    </reaction>
</comment>
<evidence type="ECO:0000256" key="1">
    <source>
        <dbReference type="ARBA" id="ARBA00000085"/>
    </source>
</evidence>
<sequence>MKRPFWRTLAWRLTLAFVLVSALALGTVGFISAATTRSEFRAFLGEQARATLIADVQSYWQAHGTLSGYQPPQPDRHDGEGGPPQESGHGGPFLSLSPWIVLDPGQRAVYATPDVAQGQRVTDRPETAVTVGGKTVAYLVPSGRQLHPDRRSQEFLARTVRAIGWAMLGAAGLAVGMGLLVARTLLRPLEELRRGIRALQQGEAPAPFRQNRSDEFGEVLLAFGEMHQDVLRNQQARRQLTADIAHDLNTPLSVISGTLEGILDGTFRPTPERLGRLHRETQHVSQLVNDLRFLALADAGELHVNRQPTDVAALVGEAVANFREVAQRQGVALDTTLDTPERAVPLDRVRLTQVLQNLLSNALAHTSAGDRVNVAVRSARGYLAVSIQDTGSGIPPEHLPHVFDRLYRADSSRSSGGSGLGLSICRSIIEAHGGQIQVSSTPGVGTTVTFELPGP</sequence>
<evidence type="ECO:0000256" key="9">
    <source>
        <dbReference type="SAM" id="Phobius"/>
    </source>
</evidence>
<accession>A0ABP9XFQ4</accession>
<comment type="caution">
    <text evidence="12">The sequence shown here is derived from an EMBL/GenBank/DDBJ whole genome shotgun (WGS) entry which is preliminary data.</text>
</comment>
<dbReference type="InterPro" id="IPR050736">
    <property type="entry name" value="Sensor_HK_Regulatory"/>
</dbReference>
<dbReference type="SMART" id="SM00388">
    <property type="entry name" value="HisKA"/>
    <property type="match status" value="1"/>
</dbReference>
<dbReference type="PANTHER" id="PTHR43711:SF1">
    <property type="entry name" value="HISTIDINE KINASE 1"/>
    <property type="match status" value="1"/>
</dbReference>
<dbReference type="CDD" id="cd06225">
    <property type="entry name" value="HAMP"/>
    <property type="match status" value="1"/>
</dbReference>
<evidence type="ECO:0000256" key="7">
    <source>
        <dbReference type="ARBA" id="ARBA00023012"/>
    </source>
</evidence>
<reference evidence="12 13" key="1">
    <citation type="submission" date="2024-02" db="EMBL/GenBank/DDBJ databases">
        <title>Deinococcus aluminii NBRC 112889.</title>
        <authorList>
            <person name="Ichikawa N."/>
            <person name="Katano-Makiyama Y."/>
            <person name="Hidaka K."/>
        </authorList>
    </citation>
    <scope>NUCLEOTIDE SEQUENCE [LARGE SCALE GENOMIC DNA]</scope>
    <source>
        <strain evidence="12 13">NBRC 112889</strain>
    </source>
</reference>
<evidence type="ECO:0000256" key="4">
    <source>
        <dbReference type="ARBA" id="ARBA00022553"/>
    </source>
</evidence>
<dbReference type="SMART" id="SM00304">
    <property type="entry name" value="HAMP"/>
    <property type="match status" value="1"/>
</dbReference>
<dbReference type="SUPFAM" id="SSF47384">
    <property type="entry name" value="Homodimeric domain of signal transducing histidine kinase"/>
    <property type="match status" value="1"/>
</dbReference>
<keyword evidence="7" id="KW-0902">Two-component regulatory system</keyword>
<dbReference type="CDD" id="cd00082">
    <property type="entry name" value="HisKA"/>
    <property type="match status" value="1"/>
</dbReference>
<evidence type="ECO:0000259" key="11">
    <source>
        <dbReference type="PROSITE" id="PS50885"/>
    </source>
</evidence>
<dbReference type="EMBL" id="BAABRV010000006">
    <property type="protein sequence ID" value="GAA5534194.1"/>
    <property type="molecule type" value="Genomic_DNA"/>
</dbReference>
<feature type="region of interest" description="Disordered" evidence="8">
    <location>
        <begin position="64"/>
        <end position="89"/>
    </location>
</feature>
<dbReference type="InterPro" id="IPR036890">
    <property type="entry name" value="HATPase_C_sf"/>
</dbReference>
<feature type="transmembrane region" description="Helical" evidence="9">
    <location>
        <begin position="162"/>
        <end position="186"/>
    </location>
</feature>
<dbReference type="Pfam" id="PF00672">
    <property type="entry name" value="HAMP"/>
    <property type="match status" value="1"/>
</dbReference>
<dbReference type="Gene3D" id="3.30.565.10">
    <property type="entry name" value="Histidine kinase-like ATPase, C-terminal domain"/>
    <property type="match status" value="1"/>
</dbReference>
<protein>
    <recommendedName>
        <fullName evidence="3">histidine kinase</fullName>
        <ecNumber evidence="3">2.7.13.3</ecNumber>
    </recommendedName>
</protein>
<dbReference type="Gene3D" id="6.10.340.10">
    <property type="match status" value="1"/>
</dbReference>
<evidence type="ECO:0000313" key="12">
    <source>
        <dbReference type="EMBL" id="GAA5534194.1"/>
    </source>
</evidence>
<dbReference type="InterPro" id="IPR003661">
    <property type="entry name" value="HisK_dim/P_dom"/>
</dbReference>
<evidence type="ECO:0000313" key="13">
    <source>
        <dbReference type="Proteomes" id="UP001404956"/>
    </source>
</evidence>
<dbReference type="EC" id="2.7.13.3" evidence="3"/>
<dbReference type="Proteomes" id="UP001404956">
    <property type="component" value="Unassembled WGS sequence"/>
</dbReference>
<keyword evidence="13" id="KW-1185">Reference proteome</keyword>
<name>A0ABP9XFQ4_9DEIO</name>